<feature type="signal peptide" evidence="1">
    <location>
        <begin position="1"/>
        <end position="26"/>
    </location>
</feature>
<reference evidence="3" key="1">
    <citation type="submission" date="2016-03" db="EMBL/GenBank/DDBJ databases">
        <authorList>
            <person name="Heylen K."/>
            <person name="De Vos P."/>
            <person name="Vekeman B."/>
        </authorList>
    </citation>
    <scope>NUCLEOTIDE SEQUENCE [LARGE SCALE GENOMIC DNA]</scope>
    <source>
        <strain evidence="3">R-45383</strain>
    </source>
</reference>
<organism evidence="2 3">
    <name type="scientific">Methylomonas koyamae</name>
    <dbReference type="NCBI Taxonomy" id="702114"/>
    <lineage>
        <taxon>Bacteria</taxon>
        <taxon>Pseudomonadati</taxon>
        <taxon>Pseudomonadota</taxon>
        <taxon>Gammaproteobacteria</taxon>
        <taxon>Methylococcales</taxon>
        <taxon>Methylococcaceae</taxon>
        <taxon>Methylomonas</taxon>
    </lineage>
</organism>
<dbReference type="Proteomes" id="UP000077628">
    <property type="component" value="Unassembled WGS sequence"/>
</dbReference>
<name>A0A177NS02_9GAMM</name>
<evidence type="ECO:0008006" key="4">
    <source>
        <dbReference type="Google" id="ProtNLM"/>
    </source>
</evidence>
<evidence type="ECO:0000313" key="2">
    <source>
        <dbReference type="EMBL" id="OAI19810.1"/>
    </source>
</evidence>
<comment type="caution">
    <text evidence="2">The sequence shown here is derived from an EMBL/GenBank/DDBJ whole genome shotgun (WGS) entry which is preliminary data.</text>
</comment>
<feature type="chain" id="PRO_5008069466" description="PEP-CTERM protein-sorting domain-containing protein" evidence="1">
    <location>
        <begin position="27"/>
        <end position="206"/>
    </location>
</feature>
<evidence type="ECO:0000256" key="1">
    <source>
        <dbReference type="SAM" id="SignalP"/>
    </source>
</evidence>
<dbReference type="STRING" id="702114.A1355_03625"/>
<dbReference type="AlphaFoldDB" id="A0A177NS02"/>
<gene>
    <name evidence="2" type="ORF">A1355_03625</name>
</gene>
<keyword evidence="3" id="KW-1185">Reference proteome</keyword>
<keyword evidence="1" id="KW-0732">Signal</keyword>
<dbReference type="RefSeq" id="WP_064027701.1">
    <property type="nucleotide sequence ID" value="NZ_LUUK01000153.1"/>
</dbReference>
<dbReference type="NCBIfam" id="NF041539">
    <property type="entry name" value="choice_anch_R"/>
    <property type="match status" value="1"/>
</dbReference>
<accession>A0A177NS02</accession>
<protein>
    <recommendedName>
        <fullName evidence="4">PEP-CTERM protein-sorting domain-containing protein</fullName>
    </recommendedName>
</protein>
<sequence length="206" mass="21173">MVGTNTTWVLPVAAAFWISGAAPVQASGFGENLAADSGGTITVSGSTWEAQSFSTDNQAYLLDSISLLISSLDQGTSVSLYSDAYSAPSQALATLTLSGAYSSSLAATTFLAGDFSLTANTTYWVVLSNVTGATDWSFQATDDGSANAWAEWDGSYWSSSTSYPFQMSVSVTQAAVPVPMSLPLMLTGLAGIVGFARGPRLGVIGA</sequence>
<dbReference type="EMBL" id="LUUK01000153">
    <property type="protein sequence ID" value="OAI19810.1"/>
    <property type="molecule type" value="Genomic_DNA"/>
</dbReference>
<proteinExistence type="predicted"/>
<evidence type="ECO:0000313" key="3">
    <source>
        <dbReference type="Proteomes" id="UP000077628"/>
    </source>
</evidence>